<reference evidence="2 3" key="1">
    <citation type="submission" date="2017-03" db="EMBL/GenBank/DDBJ databases">
        <title>Genome analysis of strain PAMC 26510.</title>
        <authorList>
            <person name="Oh H.-M."/>
            <person name="Yang J.-A."/>
        </authorList>
    </citation>
    <scope>NUCLEOTIDE SEQUENCE [LARGE SCALE GENOMIC DNA]</scope>
    <source>
        <strain evidence="2 3">PAMC 26510</strain>
    </source>
</reference>
<dbReference type="AlphaFoldDB" id="A0A242ME40"/>
<evidence type="ECO:0000313" key="3">
    <source>
        <dbReference type="Proteomes" id="UP000194546"/>
    </source>
</evidence>
<evidence type="ECO:0000256" key="1">
    <source>
        <dbReference type="SAM" id="MobiDB-lite"/>
    </source>
</evidence>
<dbReference type="EMBL" id="NBTY01000148">
    <property type="protein sequence ID" value="OTP69573.1"/>
    <property type="molecule type" value="Genomic_DNA"/>
</dbReference>
<evidence type="ECO:0000313" key="2">
    <source>
        <dbReference type="EMBL" id="OTP69573.1"/>
    </source>
</evidence>
<feature type="region of interest" description="Disordered" evidence="1">
    <location>
        <begin position="1"/>
        <end position="25"/>
    </location>
</feature>
<sequence>MFAGVMERNFEGVGEGGLSSRWQTGEPDYARFLPKQVGAVVDAE</sequence>
<organism evidence="2 3">
    <name type="scientific">Caballeronia sordidicola</name>
    <name type="common">Burkholderia sordidicola</name>
    <dbReference type="NCBI Taxonomy" id="196367"/>
    <lineage>
        <taxon>Bacteria</taxon>
        <taxon>Pseudomonadati</taxon>
        <taxon>Pseudomonadota</taxon>
        <taxon>Betaproteobacteria</taxon>
        <taxon>Burkholderiales</taxon>
        <taxon>Burkholderiaceae</taxon>
        <taxon>Caballeronia</taxon>
    </lineage>
</organism>
<name>A0A242ME40_CABSO</name>
<gene>
    <name evidence="2" type="ORF">PAMC26510_26355</name>
</gene>
<accession>A0A242ME40</accession>
<comment type="caution">
    <text evidence="2">The sequence shown here is derived from an EMBL/GenBank/DDBJ whole genome shotgun (WGS) entry which is preliminary data.</text>
</comment>
<proteinExistence type="predicted"/>
<protein>
    <submittedName>
        <fullName evidence="2">Uncharacterized protein</fullName>
    </submittedName>
</protein>
<dbReference type="Proteomes" id="UP000194546">
    <property type="component" value="Unassembled WGS sequence"/>
</dbReference>